<dbReference type="NCBIfam" id="NF040897">
    <property type="entry name" value="SPJ_0845_Nterm"/>
    <property type="match status" value="1"/>
</dbReference>
<organism evidence="1 2">
    <name type="scientific">Carnobacterium alterfunditum</name>
    <dbReference type="NCBI Taxonomy" id="28230"/>
    <lineage>
        <taxon>Bacteria</taxon>
        <taxon>Bacillati</taxon>
        <taxon>Bacillota</taxon>
        <taxon>Bacilli</taxon>
        <taxon>Lactobacillales</taxon>
        <taxon>Carnobacteriaceae</taxon>
        <taxon>Carnobacterium</taxon>
    </lineage>
</organism>
<sequence>MGLIHKSETSLDDLFSKFAIDPEEEIIVPQPEKDALFDENKKTISLEKNDKKRNIG</sequence>
<dbReference type="AlphaFoldDB" id="A0A1N6H5Q2"/>
<dbReference type="EMBL" id="FSRN01000001">
    <property type="protein sequence ID" value="SIO15086.1"/>
    <property type="molecule type" value="Genomic_DNA"/>
</dbReference>
<accession>A0A1N6H5Q2</accession>
<protein>
    <submittedName>
        <fullName evidence="1">Uncharacterized protein</fullName>
    </submittedName>
</protein>
<evidence type="ECO:0000313" key="2">
    <source>
        <dbReference type="Proteomes" id="UP000184758"/>
    </source>
</evidence>
<dbReference type="RefSeq" id="WP_170206182.1">
    <property type="nucleotide sequence ID" value="NZ_FSRN01000001.1"/>
</dbReference>
<reference evidence="2" key="1">
    <citation type="submission" date="2016-11" db="EMBL/GenBank/DDBJ databases">
        <authorList>
            <person name="Varghese N."/>
            <person name="Submissions S."/>
        </authorList>
    </citation>
    <scope>NUCLEOTIDE SEQUENCE [LARGE SCALE GENOMIC DNA]</scope>
    <source>
        <strain evidence="2">313</strain>
    </source>
</reference>
<gene>
    <name evidence="1" type="ORF">SAMN05878443_1644</name>
</gene>
<evidence type="ECO:0000313" key="1">
    <source>
        <dbReference type="EMBL" id="SIO15086.1"/>
    </source>
</evidence>
<dbReference type="InterPro" id="IPR047909">
    <property type="entry name" value="SPJ_0845-like_N"/>
</dbReference>
<dbReference type="STRING" id="28230.SAMN05878443_1644"/>
<proteinExistence type="predicted"/>
<name>A0A1N6H5Q2_9LACT</name>
<dbReference type="Proteomes" id="UP000184758">
    <property type="component" value="Unassembled WGS sequence"/>
</dbReference>
<keyword evidence="2" id="KW-1185">Reference proteome</keyword>